<dbReference type="RefSeq" id="WP_119600095.1">
    <property type="nucleotide sequence ID" value="NZ_QXQA01000007.1"/>
</dbReference>
<dbReference type="InterPro" id="IPR020449">
    <property type="entry name" value="Tscrpt_reg_AraC-type_HTH"/>
</dbReference>
<dbReference type="Gene3D" id="3.40.50.2300">
    <property type="match status" value="1"/>
</dbReference>
<feature type="modified residue" description="4-aspartylphosphate" evidence="8">
    <location>
        <position position="55"/>
    </location>
</feature>
<dbReference type="InterPro" id="IPR051552">
    <property type="entry name" value="HptR"/>
</dbReference>
<organism evidence="11 12">
    <name type="scientific">Paenibacillus nanensis</name>
    <dbReference type="NCBI Taxonomy" id="393251"/>
    <lineage>
        <taxon>Bacteria</taxon>
        <taxon>Bacillati</taxon>
        <taxon>Bacillota</taxon>
        <taxon>Bacilli</taxon>
        <taxon>Bacillales</taxon>
        <taxon>Paenibacillaceae</taxon>
        <taxon>Paenibacillus</taxon>
    </lineage>
</organism>
<dbReference type="SMART" id="SM00448">
    <property type="entry name" value="REC"/>
    <property type="match status" value="1"/>
</dbReference>
<feature type="domain" description="HTH araC/xylS-type" evidence="9">
    <location>
        <begin position="446"/>
        <end position="544"/>
    </location>
</feature>
<dbReference type="Pfam" id="PF12833">
    <property type="entry name" value="HTH_18"/>
    <property type="match status" value="1"/>
</dbReference>
<keyword evidence="3 8" id="KW-0597">Phosphoprotein</keyword>
<comment type="caution">
    <text evidence="11">The sequence shown here is derived from an EMBL/GenBank/DDBJ whole genome shotgun (WGS) entry which is preliminary data.</text>
</comment>
<dbReference type="PROSITE" id="PS50110">
    <property type="entry name" value="RESPONSE_REGULATORY"/>
    <property type="match status" value="1"/>
</dbReference>
<evidence type="ECO:0000256" key="4">
    <source>
        <dbReference type="ARBA" id="ARBA00023012"/>
    </source>
</evidence>
<sequence length="547" mass="63124">MYKLMIVEDEPLIRAGLTHYFPWKDLGVDVILEAENGMEGVRLALQDKPDLIITDIRMPELDGLEMIERLRPELPDALFVILTGYNEFHYAQRAIKIGNVRNYLLKPLEYEESMATVKDCLDQLERRRIDRSSRLELEDAAKENTRYKYGDAIKQLLDDAVVDSSDLQPFLELETLACSYLAVIAACPSPLRASPNELLQSRAVLRKLKERVVEELQRLPAMRRVMTYTSGSKLYTVLAFDSDHGGDAEAAVIDLYSEIWRTTAEETALRIFISIGRTAGHLAQAASELKAADKALYMRYFDSAREQFRLDAYGTKDPDDSAHSVQLKKEDREALIACVEEGRSDEIKLLMQRLCKESYRPSSPAGIDLWLAFLQELMSVTLRLAHQSGLQVEDIYSEKLLRLTFIDDFATVEELFEWISDWVMQLSEDYKKRGTKSPAQEHLVFEQIEAFIRQHISEDVTLQMVADRFFYNPSYLSRLFKSKLRKNYMTFVTEIRIQAAQDYLRDSRYLVTEICGMCGYKSYKHFVKTFRSLVGMTPTDYRKRIGL</sequence>
<evidence type="ECO:0000313" key="11">
    <source>
        <dbReference type="EMBL" id="RIX52368.1"/>
    </source>
</evidence>
<dbReference type="Gene3D" id="1.10.10.60">
    <property type="entry name" value="Homeodomain-like"/>
    <property type="match status" value="2"/>
</dbReference>
<dbReference type="SUPFAM" id="SSF46689">
    <property type="entry name" value="Homeodomain-like"/>
    <property type="match status" value="2"/>
</dbReference>
<evidence type="ECO:0000259" key="10">
    <source>
        <dbReference type="PROSITE" id="PS50110"/>
    </source>
</evidence>
<evidence type="ECO:0000256" key="7">
    <source>
        <dbReference type="ARBA" id="ARBA00023163"/>
    </source>
</evidence>
<dbReference type="SUPFAM" id="SSF52172">
    <property type="entry name" value="CheY-like"/>
    <property type="match status" value="1"/>
</dbReference>
<dbReference type="GO" id="GO:0003700">
    <property type="term" value="F:DNA-binding transcription factor activity"/>
    <property type="evidence" value="ECO:0007669"/>
    <property type="project" value="InterPro"/>
</dbReference>
<dbReference type="AlphaFoldDB" id="A0A3A1UUZ8"/>
<reference evidence="11 12" key="1">
    <citation type="submission" date="2018-09" db="EMBL/GenBank/DDBJ databases">
        <title>Paenibacillus aracenensis nov. sp. isolated from a cave in southern Spain.</title>
        <authorList>
            <person name="Jurado V."/>
            <person name="Gutierrez-Patricio S."/>
            <person name="Gonzalez-Pimentel J.L."/>
            <person name="Miller A.Z."/>
            <person name="Laiz L."/>
            <person name="Saiz-Jimenez C."/>
        </authorList>
    </citation>
    <scope>NUCLEOTIDE SEQUENCE [LARGE SCALE GENOMIC DNA]</scope>
    <source>
        <strain evidence="11 12">DSM 22867</strain>
    </source>
</reference>
<evidence type="ECO:0000256" key="8">
    <source>
        <dbReference type="PROSITE-ProRule" id="PRU00169"/>
    </source>
</evidence>
<dbReference type="PROSITE" id="PS01124">
    <property type="entry name" value="HTH_ARAC_FAMILY_2"/>
    <property type="match status" value="1"/>
</dbReference>
<dbReference type="InterPro" id="IPR011006">
    <property type="entry name" value="CheY-like_superfamily"/>
</dbReference>
<evidence type="ECO:0000256" key="1">
    <source>
        <dbReference type="ARBA" id="ARBA00004496"/>
    </source>
</evidence>
<protein>
    <submittedName>
        <fullName evidence="11">Response regulator</fullName>
    </submittedName>
</protein>
<keyword evidence="6" id="KW-0238">DNA-binding</keyword>
<evidence type="ECO:0000256" key="2">
    <source>
        <dbReference type="ARBA" id="ARBA00022490"/>
    </source>
</evidence>
<dbReference type="InterPro" id="IPR018060">
    <property type="entry name" value="HTH_AraC"/>
</dbReference>
<dbReference type="EMBL" id="QXQA01000007">
    <property type="protein sequence ID" value="RIX52368.1"/>
    <property type="molecule type" value="Genomic_DNA"/>
</dbReference>
<dbReference type="GO" id="GO:0005737">
    <property type="term" value="C:cytoplasm"/>
    <property type="evidence" value="ECO:0007669"/>
    <property type="project" value="UniProtKB-SubCell"/>
</dbReference>
<gene>
    <name evidence="11" type="ORF">D3P08_12865</name>
</gene>
<dbReference type="CDD" id="cd17536">
    <property type="entry name" value="REC_YesN-like"/>
    <property type="match status" value="1"/>
</dbReference>
<dbReference type="GO" id="GO:0000160">
    <property type="term" value="P:phosphorelay signal transduction system"/>
    <property type="evidence" value="ECO:0007669"/>
    <property type="project" value="UniProtKB-KW"/>
</dbReference>
<dbReference type="InterPro" id="IPR009057">
    <property type="entry name" value="Homeodomain-like_sf"/>
</dbReference>
<name>A0A3A1UUZ8_9BACL</name>
<keyword evidence="4" id="KW-0902">Two-component regulatory system</keyword>
<dbReference type="Proteomes" id="UP000266482">
    <property type="component" value="Unassembled WGS sequence"/>
</dbReference>
<dbReference type="InterPro" id="IPR001789">
    <property type="entry name" value="Sig_transdc_resp-reg_receiver"/>
</dbReference>
<dbReference type="PRINTS" id="PR00032">
    <property type="entry name" value="HTHARAC"/>
</dbReference>
<dbReference type="Pfam" id="PF00072">
    <property type="entry name" value="Response_reg"/>
    <property type="match status" value="1"/>
</dbReference>
<accession>A0A3A1UUZ8</accession>
<dbReference type="PANTHER" id="PTHR42713:SF3">
    <property type="entry name" value="TRANSCRIPTIONAL REGULATORY PROTEIN HPTR"/>
    <property type="match status" value="1"/>
</dbReference>
<dbReference type="GO" id="GO:0043565">
    <property type="term" value="F:sequence-specific DNA binding"/>
    <property type="evidence" value="ECO:0007669"/>
    <property type="project" value="InterPro"/>
</dbReference>
<evidence type="ECO:0000313" key="12">
    <source>
        <dbReference type="Proteomes" id="UP000266482"/>
    </source>
</evidence>
<evidence type="ECO:0000259" key="9">
    <source>
        <dbReference type="PROSITE" id="PS01124"/>
    </source>
</evidence>
<comment type="subcellular location">
    <subcellularLocation>
        <location evidence="1">Cytoplasm</location>
    </subcellularLocation>
</comment>
<evidence type="ECO:0000256" key="6">
    <source>
        <dbReference type="ARBA" id="ARBA00023125"/>
    </source>
</evidence>
<evidence type="ECO:0000256" key="3">
    <source>
        <dbReference type="ARBA" id="ARBA00022553"/>
    </source>
</evidence>
<dbReference type="SMART" id="SM00342">
    <property type="entry name" value="HTH_ARAC"/>
    <property type="match status" value="1"/>
</dbReference>
<evidence type="ECO:0000256" key="5">
    <source>
        <dbReference type="ARBA" id="ARBA00023015"/>
    </source>
</evidence>
<keyword evidence="12" id="KW-1185">Reference proteome</keyword>
<feature type="domain" description="Response regulatory" evidence="10">
    <location>
        <begin position="3"/>
        <end position="121"/>
    </location>
</feature>
<keyword evidence="2" id="KW-0963">Cytoplasm</keyword>
<keyword evidence="7" id="KW-0804">Transcription</keyword>
<dbReference type="OrthoDB" id="9794370at2"/>
<dbReference type="PANTHER" id="PTHR42713">
    <property type="entry name" value="HISTIDINE KINASE-RELATED"/>
    <property type="match status" value="1"/>
</dbReference>
<keyword evidence="5" id="KW-0805">Transcription regulation</keyword>
<proteinExistence type="predicted"/>